<dbReference type="AlphaFoldDB" id="A0A4C1Z8X2"/>
<dbReference type="EMBL" id="BGZK01001661">
    <property type="protein sequence ID" value="GBP84150.1"/>
    <property type="molecule type" value="Genomic_DNA"/>
</dbReference>
<reference evidence="2 3" key="1">
    <citation type="journal article" date="2019" name="Commun. Biol.">
        <title>The bagworm genome reveals a unique fibroin gene that provides high tensile strength.</title>
        <authorList>
            <person name="Kono N."/>
            <person name="Nakamura H."/>
            <person name="Ohtoshi R."/>
            <person name="Tomita M."/>
            <person name="Numata K."/>
            <person name="Arakawa K."/>
        </authorList>
    </citation>
    <scope>NUCLEOTIDE SEQUENCE [LARGE SCALE GENOMIC DNA]</scope>
</reference>
<evidence type="ECO:0000313" key="2">
    <source>
        <dbReference type="EMBL" id="GBP84150.1"/>
    </source>
</evidence>
<gene>
    <name evidence="2" type="ORF">EVAR_63305_1</name>
</gene>
<name>A0A4C1Z8X2_EUMVA</name>
<evidence type="ECO:0000313" key="3">
    <source>
        <dbReference type="Proteomes" id="UP000299102"/>
    </source>
</evidence>
<evidence type="ECO:0000256" key="1">
    <source>
        <dbReference type="SAM" id="SignalP"/>
    </source>
</evidence>
<keyword evidence="1" id="KW-0732">Signal</keyword>
<keyword evidence="3" id="KW-1185">Reference proteome</keyword>
<organism evidence="2 3">
    <name type="scientific">Eumeta variegata</name>
    <name type="common">Bagworm moth</name>
    <name type="synonym">Eumeta japonica</name>
    <dbReference type="NCBI Taxonomy" id="151549"/>
    <lineage>
        <taxon>Eukaryota</taxon>
        <taxon>Metazoa</taxon>
        <taxon>Ecdysozoa</taxon>
        <taxon>Arthropoda</taxon>
        <taxon>Hexapoda</taxon>
        <taxon>Insecta</taxon>
        <taxon>Pterygota</taxon>
        <taxon>Neoptera</taxon>
        <taxon>Endopterygota</taxon>
        <taxon>Lepidoptera</taxon>
        <taxon>Glossata</taxon>
        <taxon>Ditrysia</taxon>
        <taxon>Tineoidea</taxon>
        <taxon>Psychidae</taxon>
        <taxon>Oiketicinae</taxon>
        <taxon>Eumeta</taxon>
    </lineage>
</organism>
<feature type="chain" id="PRO_5020022108" evidence="1">
    <location>
        <begin position="24"/>
        <end position="81"/>
    </location>
</feature>
<proteinExistence type="predicted"/>
<comment type="caution">
    <text evidence="2">The sequence shown here is derived from an EMBL/GenBank/DDBJ whole genome shotgun (WGS) entry which is preliminary data.</text>
</comment>
<protein>
    <submittedName>
        <fullName evidence="2">Uncharacterized protein</fullName>
    </submittedName>
</protein>
<accession>A0A4C1Z8X2</accession>
<sequence>MKLAAVLALVAGVLCALLGVAHCRDGPATSTTAKPSWRHKIGTGINRFLQGAAVVGAVQQGFAGARGSKNHHSSLPNIKKP</sequence>
<dbReference type="Proteomes" id="UP000299102">
    <property type="component" value="Unassembled WGS sequence"/>
</dbReference>
<feature type="signal peptide" evidence="1">
    <location>
        <begin position="1"/>
        <end position="23"/>
    </location>
</feature>